<dbReference type="GO" id="GO:0043565">
    <property type="term" value="F:sequence-specific DNA binding"/>
    <property type="evidence" value="ECO:0007669"/>
    <property type="project" value="InterPro"/>
</dbReference>
<dbReference type="SUPFAM" id="SSF51182">
    <property type="entry name" value="RmlC-like cupins"/>
    <property type="match status" value="1"/>
</dbReference>
<dbReference type="Gene3D" id="1.10.10.60">
    <property type="entry name" value="Homeodomain-like"/>
    <property type="match status" value="2"/>
</dbReference>
<evidence type="ECO:0000256" key="3">
    <source>
        <dbReference type="ARBA" id="ARBA00023163"/>
    </source>
</evidence>
<evidence type="ECO:0000256" key="2">
    <source>
        <dbReference type="ARBA" id="ARBA00023125"/>
    </source>
</evidence>
<dbReference type="RefSeq" id="WP_315606380.1">
    <property type="nucleotide sequence ID" value="NZ_CP130318.1"/>
</dbReference>
<evidence type="ECO:0000313" key="6">
    <source>
        <dbReference type="Proteomes" id="UP001305702"/>
    </source>
</evidence>
<keyword evidence="2" id="KW-0238">DNA-binding</keyword>
<dbReference type="Pfam" id="PF12833">
    <property type="entry name" value="HTH_18"/>
    <property type="match status" value="1"/>
</dbReference>
<dbReference type="PROSITE" id="PS01124">
    <property type="entry name" value="HTH_ARAC_FAMILY_2"/>
    <property type="match status" value="1"/>
</dbReference>
<evidence type="ECO:0000313" key="5">
    <source>
        <dbReference type="EMBL" id="WNQ12602.1"/>
    </source>
</evidence>
<dbReference type="Pfam" id="PF02311">
    <property type="entry name" value="AraC_binding"/>
    <property type="match status" value="1"/>
</dbReference>
<dbReference type="GO" id="GO:0003700">
    <property type="term" value="F:DNA-binding transcription factor activity"/>
    <property type="evidence" value="ECO:0007669"/>
    <property type="project" value="InterPro"/>
</dbReference>
<name>A0AA96LJF6_9BACL</name>
<dbReference type="InterPro" id="IPR011051">
    <property type="entry name" value="RmlC_Cupin_sf"/>
</dbReference>
<dbReference type="SMART" id="SM00342">
    <property type="entry name" value="HTH_ARAC"/>
    <property type="match status" value="1"/>
</dbReference>
<dbReference type="InterPro" id="IPR018060">
    <property type="entry name" value="HTH_AraC"/>
</dbReference>
<dbReference type="Proteomes" id="UP001305702">
    <property type="component" value="Chromosome"/>
</dbReference>
<dbReference type="SUPFAM" id="SSF46689">
    <property type="entry name" value="Homeodomain-like"/>
    <property type="match status" value="2"/>
</dbReference>
<keyword evidence="1" id="KW-0805">Transcription regulation</keyword>
<keyword evidence="3" id="KW-0804">Transcription</keyword>
<dbReference type="EMBL" id="CP130318">
    <property type="protein sequence ID" value="WNQ12602.1"/>
    <property type="molecule type" value="Genomic_DNA"/>
</dbReference>
<dbReference type="PROSITE" id="PS00041">
    <property type="entry name" value="HTH_ARAC_FAMILY_1"/>
    <property type="match status" value="1"/>
</dbReference>
<feature type="domain" description="HTH araC/xylS-type" evidence="4">
    <location>
        <begin position="203"/>
        <end position="301"/>
    </location>
</feature>
<dbReference type="InterPro" id="IPR014710">
    <property type="entry name" value="RmlC-like_jellyroll"/>
</dbReference>
<dbReference type="Gene3D" id="2.60.120.10">
    <property type="entry name" value="Jelly Rolls"/>
    <property type="match status" value="1"/>
</dbReference>
<dbReference type="PANTHER" id="PTHR46796:SF6">
    <property type="entry name" value="ARAC SUBFAMILY"/>
    <property type="match status" value="1"/>
</dbReference>
<sequence>MSSLTSMNVAAKTASGLNEAANSLYRPELLAEEYRPRVSAYYFRQWEGFRMDAHSHDRVEIMYVLKGACVVDTEGASLSLKKGDFVLLDANVSHNLLVGDPCRMLNVEFEFASGGGVGLCLRELAAGGEELGRFLAKPRPFWLLKDDGEVYPTLKSLVLELSERRGSRDTMVQLLLSRLILQIARMAEETDTEGASPASSYFRKTTEYIHSHYDCDLQLKDIAGAVSLHPGYLHRVFKASAGCTVMEYLTKVRVEKARMLLAHSDIPVIDISCYIGMNSRQYFSAVFKKHTGQTPAGYRRTFRTHQGAETEG</sequence>
<proteinExistence type="predicted"/>
<dbReference type="KEGG" id="paun:MJA45_06110"/>
<dbReference type="InterPro" id="IPR009057">
    <property type="entry name" value="Homeodomain-like_sf"/>
</dbReference>
<dbReference type="InterPro" id="IPR018062">
    <property type="entry name" value="HTH_AraC-typ_CS"/>
</dbReference>
<dbReference type="InterPro" id="IPR003313">
    <property type="entry name" value="AraC-bd"/>
</dbReference>
<organism evidence="5 6">
    <name type="scientific">Paenibacillus aurantius</name>
    <dbReference type="NCBI Taxonomy" id="2918900"/>
    <lineage>
        <taxon>Bacteria</taxon>
        <taxon>Bacillati</taxon>
        <taxon>Bacillota</taxon>
        <taxon>Bacilli</taxon>
        <taxon>Bacillales</taxon>
        <taxon>Paenibacillaceae</taxon>
        <taxon>Paenibacillus</taxon>
    </lineage>
</organism>
<dbReference type="InterPro" id="IPR050204">
    <property type="entry name" value="AraC_XylS_family_regulators"/>
</dbReference>
<evidence type="ECO:0000259" key="4">
    <source>
        <dbReference type="PROSITE" id="PS01124"/>
    </source>
</evidence>
<protein>
    <submittedName>
        <fullName evidence="5">AraC family transcriptional regulator</fullName>
    </submittedName>
</protein>
<accession>A0AA96LJF6</accession>
<reference evidence="5 6" key="1">
    <citation type="submission" date="2022-02" db="EMBL/GenBank/DDBJ databases">
        <title>Paenibacillus sp. MBLB1776 Whole Genome Shotgun Sequencing.</title>
        <authorList>
            <person name="Hwang C.Y."/>
            <person name="Cho E.-S."/>
            <person name="Seo M.-J."/>
        </authorList>
    </citation>
    <scope>NUCLEOTIDE SEQUENCE [LARGE SCALE GENOMIC DNA]</scope>
    <source>
        <strain evidence="5 6">MBLB1776</strain>
    </source>
</reference>
<dbReference type="PANTHER" id="PTHR46796">
    <property type="entry name" value="HTH-TYPE TRANSCRIPTIONAL ACTIVATOR RHAS-RELATED"/>
    <property type="match status" value="1"/>
</dbReference>
<keyword evidence="6" id="KW-1185">Reference proteome</keyword>
<gene>
    <name evidence="5" type="ORF">MJA45_06110</name>
</gene>
<dbReference type="AlphaFoldDB" id="A0AA96LJF6"/>
<evidence type="ECO:0000256" key="1">
    <source>
        <dbReference type="ARBA" id="ARBA00023015"/>
    </source>
</evidence>